<dbReference type="InterPro" id="IPR011991">
    <property type="entry name" value="ArsR-like_HTH"/>
</dbReference>
<accession>A0A7G9S2Z7</accession>
<dbReference type="Proteomes" id="UP000515934">
    <property type="component" value="Chromosome"/>
</dbReference>
<protein>
    <submittedName>
        <fullName evidence="1">Helix-turn-helix domain-containing protein</fullName>
    </submittedName>
</protein>
<dbReference type="Gene3D" id="1.10.10.10">
    <property type="entry name" value="Winged helix-like DNA-binding domain superfamily/Winged helix DNA-binding domain"/>
    <property type="match status" value="1"/>
</dbReference>
<gene>
    <name evidence="1" type="ORF">H9L06_07985</name>
</gene>
<dbReference type="AlphaFoldDB" id="A0A7G9S2Z7"/>
<evidence type="ECO:0000313" key="1">
    <source>
        <dbReference type="EMBL" id="QNN62222.1"/>
    </source>
</evidence>
<reference evidence="1 2" key="1">
    <citation type="submission" date="2020-08" db="EMBL/GenBank/DDBJ databases">
        <title>Genome sequence of Leucobacter denitrificans KACC 14055T.</title>
        <authorList>
            <person name="Hyun D.-W."/>
            <person name="Bae J.-W."/>
        </authorList>
    </citation>
    <scope>NUCLEOTIDE SEQUENCE [LARGE SCALE GENOMIC DNA]</scope>
    <source>
        <strain evidence="1 2">KACC 14055</strain>
    </source>
</reference>
<dbReference type="KEGG" id="ldn:H9L06_07985"/>
<organism evidence="1 2">
    <name type="scientific">Leucobacter denitrificans</name>
    <dbReference type="NCBI Taxonomy" id="683042"/>
    <lineage>
        <taxon>Bacteria</taxon>
        <taxon>Bacillati</taxon>
        <taxon>Actinomycetota</taxon>
        <taxon>Actinomycetes</taxon>
        <taxon>Micrococcales</taxon>
        <taxon>Microbacteriaceae</taxon>
        <taxon>Leucobacter</taxon>
    </lineage>
</organism>
<proteinExistence type="predicted"/>
<dbReference type="EMBL" id="CP060716">
    <property type="protein sequence ID" value="QNN62222.1"/>
    <property type="molecule type" value="Genomic_DNA"/>
</dbReference>
<dbReference type="SUPFAM" id="SSF46785">
    <property type="entry name" value="Winged helix' DNA-binding domain"/>
    <property type="match status" value="1"/>
</dbReference>
<name>A0A7G9S2Z7_9MICO</name>
<dbReference type="RefSeq" id="WP_187554693.1">
    <property type="nucleotide sequence ID" value="NZ_CP060716.1"/>
</dbReference>
<dbReference type="CDD" id="cd00090">
    <property type="entry name" value="HTH_ARSR"/>
    <property type="match status" value="1"/>
</dbReference>
<dbReference type="InterPro" id="IPR036390">
    <property type="entry name" value="WH_DNA-bd_sf"/>
</dbReference>
<dbReference type="InterPro" id="IPR036388">
    <property type="entry name" value="WH-like_DNA-bd_sf"/>
</dbReference>
<evidence type="ECO:0000313" key="2">
    <source>
        <dbReference type="Proteomes" id="UP000515934"/>
    </source>
</evidence>
<keyword evidence="2" id="KW-1185">Reference proteome</keyword>
<sequence length="231" mass="24634">MPSEASVNSIGALVDANRRRLYDYVSKQQNPVSREEAAKALSLPLTRAKFHLDRLVEAGLLETEYRRLSGKQGPGAGRPSKLYRRASGTIEVSLPARRYDVMGRILAAAVEQAASGGDLEAAIRAASYAQGAAAVTPSNTATSSPEAQLEVAGEVLARLGYEPEVTEHSVRLRNCPFDTLAQDHRGVVCAANVHYTQGAFDAAGCQGVSAHLEPEEGYCCVKARLDPPPSD</sequence>
<dbReference type="Pfam" id="PF12840">
    <property type="entry name" value="HTH_20"/>
    <property type="match status" value="1"/>
</dbReference>